<dbReference type="GO" id="GO:0008408">
    <property type="term" value="F:3'-5' exonuclease activity"/>
    <property type="evidence" value="ECO:0007669"/>
    <property type="project" value="InterPro"/>
</dbReference>
<dbReference type="InterPro" id="IPR026843">
    <property type="entry name" value="SbcD_C"/>
</dbReference>
<evidence type="ECO:0000256" key="4">
    <source>
        <dbReference type="ARBA" id="ARBA00022722"/>
    </source>
</evidence>
<dbReference type="InterPro" id="IPR041796">
    <property type="entry name" value="Mre11_N"/>
</dbReference>
<keyword evidence="5 7" id="KW-0378">Hydrolase</keyword>
<dbReference type="CDD" id="cd00840">
    <property type="entry name" value="MPP_Mre11_N"/>
    <property type="match status" value="1"/>
</dbReference>
<keyword evidence="7" id="KW-0255">Endonuclease</keyword>
<comment type="function">
    <text evidence="7">SbcCD cleaves DNA hairpin structures. These structures can inhibit DNA replication and are intermediates in certain DNA recombination reactions. The complex acts as a 3'-&gt;5' double strand exonuclease that can open hairpins. It also has a 5' single-strand endonuclease activity.</text>
</comment>
<organism evidence="10 11">
    <name type="scientific">Streptomyces noursei</name>
    <name type="common">Streptomyces albulus</name>
    <dbReference type="NCBI Taxonomy" id="1971"/>
    <lineage>
        <taxon>Bacteria</taxon>
        <taxon>Bacillati</taxon>
        <taxon>Actinomycetota</taxon>
        <taxon>Actinomycetes</taxon>
        <taxon>Kitasatosporales</taxon>
        <taxon>Streptomycetaceae</taxon>
        <taxon>Streptomyces</taxon>
    </lineage>
</organism>
<evidence type="ECO:0000256" key="7">
    <source>
        <dbReference type="RuleBase" id="RU363069"/>
    </source>
</evidence>
<dbReference type="SUPFAM" id="SSF56300">
    <property type="entry name" value="Metallo-dependent phosphatases"/>
    <property type="match status" value="1"/>
</dbReference>
<keyword evidence="6 7" id="KW-0269">Exonuclease</keyword>
<dbReference type="GO" id="GO:0006310">
    <property type="term" value="P:DNA recombination"/>
    <property type="evidence" value="ECO:0007669"/>
    <property type="project" value="UniProtKB-KW"/>
</dbReference>
<dbReference type="PANTHER" id="PTHR30337">
    <property type="entry name" value="COMPONENT OF ATP-DEPENDENT DSDNA EXONUCLEASE"/>
    <property type="match status" value="1"/>
</dbReference>
<evidence type="ECO:0000313" key="10">
    <source>
        <dbReference type="EMBL" id="GCB95350.1"/>
    </source>
</evidence>
<dbReference type="AlphaFoldDB" id="A0A059WD14"/>
<dbReference type="InterPro" id="IPR050535">
    <property type="entry name" value="DNA_Repair-Maintenance_Comp"/>
</dbReference>
<proteinExistence type="inferred from homology"/>
<comment type="subunit">
    <text evidence="2 7">Heterodimer of SbcC and SbcD.</text>
</comment>
<evidence type="ECO:0000256" key="6">
    <source>
        <dbReference type="ARBA" id="ARBA00022839"/>
    </source>
</evidence>
<dbReference type="STRING" id="68570.DC74_7192"/>
<dbReference type="GO" id="GO:0006260">
    <property type="term" value="P:DNA replication"/>
    <property type="evidence" value="ECO:0007669"/>
    <property type="project" value="UniProtKB-KW"/>
</dbReference>
<comment type="similarity">
    <text evidence="1 7">Belongs to the SbcD family.</text>
</comment>
<evidence type="ECO:0000259" key="9">
    <source>
        <dbReference type="Pfam" id="PF12320"/>
    </source>
</evidence>
<dbReference type="InterPro" id="IPR029052">
    <property type="entry name" value="Metallo-depent_PP-like"/>
</dbReference>
<dbReference type="Pfam" id="PF00149">
    <property type="entry name" value="Metallophos"/>
    <property type="match status" value="1"/>
</dbReference>
<dbReference type="RefSeq" id="WP_020929276.1">
    <property type="nucleotide sequence ID" value="NZ_BHXC01000007.1"/>
</dbReference>
<protein>
    <recommendedName>
        <fullName evidence="3 7">Nuclease SbcCD subunit D</fullName>
    </recommendedName>
</protein>
<keyword evidence="7" id="KW-0235">DNA replication</keyword>
<dbReference type="EMBL" id="BHXC01000007">
    <property type="protein sequence ID" value="GCB95350.1"/>
    <property type="molecule type" value="Genomic_DNA"/>
</dbReference>
<dbReference type="InterPro" id="IPR004593">
    <property type="entry name" value="SbcD"/>
</dbReference>
<evidence type="ECO:0000256" key="3">
    <source>
        <dbReference type="ARBA" id="ARBA00013365"/>
    </source>
</evidence>
<dbReference type="GO" id="GO:0004519">
    <property type="term" value="F:endonuclease activity"/>
    <property type="evidence" value="ECO:0007669"/>
    <property type="project" value="UniProtKB-KW"/>
</dbReference>
<dbReference type="NCBIfam" id="TIGR00619">
    <property type="entry name" value="sbcd"/>
    <property type="match status" value="1"/>
</dbReference>
<dbReference type="Pfam" id="PF12320">
    <property type="entry name" value="SbcD_C"/>
    <property type="match status" value="1"/>
</dbReference>
<comment type="caution">
    <text evidence="10">The sequence shown here is derived from an EMBL/GenBank/DDBJ whole genome shotgun (WGS) entry which is preliminary data.</text>
</comment>
<dbReference type="eggNOG" id="COG0420">
    <property type="taxonomic scope" value="Bacteria"/>
</dbReference>
<evidence type="ECO:0000256" key="2">
    <source>
        <dbReference type="ARBA" id="ARBA00011322"/>
    </source>
</evidence>
<accession>A0A059WD14</accession>
<feature type="domain" description="Nuclease SbcCD subunit D C-terminal" evidence="9">
    <location>
        <begin position="267"/>
        <end position="355"/>
    </location>
</feature>
<evidence type="ECO:0000259" key="8">
    <source>
        <dbReference type="Pfam" id="PF00149"/>
    </source>
</evidence>
<feature type="domain" description="Calcineurin-like phosphoesterase" evidence="8">
    <location>
        <begin position="1"/>
        <end position="93"/>
    </location>
</feature>
<dbReference type="Proteomes" id="UP000288351">
    <property type="component" value="Unassembled WGS sequence"/>
</dbReference>
<keyword evidence="7" id="KW-0233">DNA recombination</keyword>
<evidence type="ECO:0000256" key="1">
    <source>
        <dbReference type="ARBA" id="ARBA00010555"/>
    </source>
</evidence>
<evidence type="ECO:0000313" key="11">
    <source>
        <dbReference type="Proteomes" id="UP000288351"/>
    </source>
</evidence>
<keyword evidence="4 7" id="KW-0540">Nuclease</keyword>
<dbReference type="PANTHER" id="PTHR30337:SF0">
    <property type="entry name" value="NUCLEASE SBCCD SUBUNIT D"/>
    <property type="match status" value="1"/>
</dbReference>
<reference evidence="10 11" key="1">
    <citation type="journal article" date="2019" name="Microbiol. Resour. Announc.">
        <title>Draft Genome Sequence of the Most Traditional epsilon-Poly-l-Lysine Producer, Streptomyces albulus NBRC14147.</title>
        <authorList>
            <person name="Yamanaka K."/>
            <person name="Hamano Y."/>
        </authorList>
    </citation>
    <scope>NUCLEOTIDE SEQUENCE [LARGE SCALE GENOMIC DNA]</scope>
    <source>
        <strain evidence="10 11">NBRC 14147</strain>
    </source>
</reference>
<name>A0A059WD14_STRNR</name>
<dbReference type="Gene3D" id="3.60.21.10">
    <property type="match status" value="1"/>
</dbReference>
<dbReference type="InterPro" id="IPR004843">
    <property type="entry name" value="Calcineurin-like_PHP"/>
</dbReference>
<evidence type="ECO:0000256" key="5">
    <source>
        <dbReference type="ARBA" id="ARBA00022801"/>
    </source>
</evidence>
<sequence length="388" mass="41995">MRFLHTSDWHLGRSFHRVNLLAAQRTFLDHLVETVRTRDVDAVLVAGDVYDRAVPPLAAVELFDEALHRLAELDVPTVMISGNHDSARRLGVGSGLMRRAGIHLHTDPAACDTPVLLQDTHGPVAFYGLPYLEPAMVRATLGAARADHAAVLGAAMDRVRADLATRPAGTRSVVLAHAFVTGGTLSDSERDITVGGVASVPATVFAGVDYAALGHLHGCQTLTERVRYSGSPLAYSFSEATHRKSSWLVDLDADGAVRAERVDCPVPRPLARIRGPLAHLLDAPELARHEDSWIEATLTDGSRPAEPMARLSKRFPHTLSLVFDPDEAPDRPSASYAQRLRGRSDQEIAEDFVAHVRSGRAADDAERAELRSALDEVRITDLAAEVAP</sequence>
<gene>
    <name evidence="10" type="primary">sbcD_2</name>
    <name evidence="7" type="synonym">sbcD</name>
    <name evidence="10" type="ORF">SALB_08154</name>
</gene>